<comment type="caution">
    <text evidence="1">The sequence shown here is derived from an EMBL/GenBank/DDBJ whole genome shotgun (WGS) entry which is preliminary data.</text>
</comment>
<reference evidence="1 2" key="1">
    <citation type="journal article" date="2019" name="Sci. Rep.">
        <title>Orb-weaving spider Araneus ventricosus genome elucidates the spidroin gene catalogue.</title>
        <authorList>
            <person name="Kono N."/>
            <person name="Nakamura H."/>
            <person name="Ohtoshi R."/>
            <person name="Moran D.A.P."/>
            <person name="Shinohara A."/>
            <person name="Yoshida Y."/>
            <person name="Fujiwara M."/>
            <person name="Mori M."/>
            <person name="Tomita M."/>
            <person name="Arakawa K."/>
        </authorList>
    </citation>
    <scope>NUCLEOTIDE SEQUENCE [LARGE SCALE GENOMIC DNA]</scope>
</reference>
<name>A0A4Y2VCI7_ARAVE</name>
<proteinExistence type="predicted"/>
<protein>
    <submittedName>
        <fullName evidence="1">Uncharacterized protein</fullName>
    </submittedName>
</protein>
<sequence length="105" mass="11649">MGVASQTVKPYSFYSKSSLRANACSYLDLFTLQYCIRHNRTVISTSSSIVKIGCWQDASRISQSVVQPTMTLHPETAKGPADGAYSLAVRKAFPLHRPYIKCMSQ</sequence>
<dbReference type="EMBL" id="BGPR01045412">
    <property type="protein sequence ID" value="GBO22311.1"/>
    <property type="molecule type" value="Genomic_DNA"/>
</dbReference>
<keyword evidence="2" id="KW-1185">Reference proteome</keyword>
<evidence type="ECO:0000313" key="2">
    <source>
        <dbReference type="Proteomes" id="UP000499080"/>
    </source>
</evidence>
<organism evidence="1 2">
    <name type="scientific">Araneus ventricosus</name>
    <name type="common">Orbweaver spider</name>
    <name type="synonym">Epeira ventricosa</name>
    <dbReference type="NCBI Taxonomy" id="182803"/>
    <lineage>
        <taxon>Eukaryota</taxon>
        <taxon>Metazoa</taxon>
        <taxon>Ecdysozoa</taxon>
        <taxon>Arthropoda</taxon>
        <taxon>Chelicerata</taxon>
        <taxon>Arachnida</taxon>
        <taxon>Araneae</taxon>
        <taxon>Araneomorphae</taxon>
        <taxon>Entelegynae</taxon>
        <taxon>Araneoidea</taxon>
        <taxon>Araneidae</taxon>
        <taxon>Araneus</taxon>
    </lineage>
</organism>
<accession>A0A4Y2VCI7</accession>
<evidence type="ECO:0000313" key="1">
    <source>
        <dbReference type="EMBL" id="GBO22311.1"/>
    </source>
</evidence>
<dbReference type="Proteomes" id="UP000499080">
    <property type="component" value="Unassembled WGS sequence"/>
</dbReference>
<gene>
    <name evidence="1" type="ORF">AVEN_228475_1</name>
</gene>
<dbReference type="AlphaFoldDB" id="A0A4Y2VCI7"/>